<evidence type="ECO:0000256" key="1">
    <source>
        <dbReference type="ARBA" id="ARBA00022448"/>
    </source>
</evidence>
<dbReference type="EMBL" id="CDML01000016">
    <property type="protein sequence ID" value="CRF40806.1"/>
    <property type="molecule type" value="Genomic_DNA"/>
</dbReference>
<dbReference type="EMBL" id="CDMH01000061">
    <property type="protein sequence ID" value="CRF43301.1"/>
    <property type="molecule type" value="Genomic_DNA"/>
</dbReference>
<reference evidence="8" key="3">
    <citation type="submission" date="2014-12" db="EMBL/GenBank/DDBJ databases">
        <authorList>
            <person name="Smet A."/>
        </authorList>
    </citation>
    <scope>NUCLEOTIDE SEQUENCE [LARGE SCALE GENOMIC DNA]</scope>
</reference>
<evidence type="ECO:0000313" key="7">
    <source>
        <dbReference type="EMBL" id="CRF44469.1"/>
    </source>
</evidence>
<evidence type="ECO:0000313" key="9">
    <source>
        <dbReference type="Proteomes" id="UP000041394"/>
    </source>
</evidence>
<dbReference type="InterPro" id="IPR050319">
    <property type="entry name" value="ABC_transp_ATP-bind"/>
</dbReference>
<dbReference type="PANTHER" id="PTHR43776">
    <property type="entry name" value="TRANSPORT ATP-BINDING PROTEIN"/>
    <property type="match status" value="1"/>
</dbReference>
<gene>
    <name evidence="5" type="ORF">HAL011_05730</name>
    <name evidence="6" type="ORF">HAL013_15290</name>
    <name evidence="7" type="ORF">HAL09_10570</name>
</gene>
<dbReference type="GO" id="GO:0005524">
    <property type="term" value="F:ATP binding"/>
    <property type="evidence" value="ECO:0007669"/>
    <property type="project" value="UniProtKB-KW"/>
</dbReference>
<keyword evidence="3 5" id="KW-0067">ATP-binding</keyword>
<dbReference type="SMART" id="SM00382">
    <property type="entry name" value="AAA"/>
    <property type="match status" value="1"/>
</dbReference>
<dbReference type="RefSeq" id="WP_053941866.1">
    <property type="nucleotide sequence ID" value="NZ_BSWP01000029.1"/>
</dbReference>
<keyword evidence="1" id="KW-0813">Transport</keyword>
<evidence type="ECO:0000256" key="2">
    <source>
        <dbReference type="ARBA" id="ARBA00022741"/>
    </source>
</evidence>
<keyword evidence="8" id="KW-1185">Reference proteome</keyword>
<dbReference type="PROSITE" id="PS00211">
    <property type="entry name" value="ABC_TRANSPORTER_1"/>
    <property type="match status" value="1"/>
</dbReference>
<dbReference type="InterPro" id="IPR003593">
    <property type="entry name" value="AAA+_ATPase"/>
</dbReference>
<dbReference type="OrthoDB" id="9814623at2"/>
<feature type="domain" description="ABC transporter" evidence="4">
    <location>
        <begin position="3"/>
        <end position="214"/>
    </location>
</feature>
<dbReference type="Proteomes" id="UP000045175">
    <property type="component" value="Unassembled WGS sequence"/>
</dbReference>
<keyword evidence="2" id="KW-0547">Nucleotide-binding</keyword>
<dbReference type="InterPro" id="IPR017871">
    <property type="entry name" value="ABC_transporter-like_CS"/>
</dbReference>
<protein>
    <submittedName>
        <fullName evidence="5">Oligopeptide transport ATP-binding protein OppF (TC 3.A.1.5.1)</fullName>
    </submittedName>
</protein>
<dbReference type="InterPro" id="IPR027417">
    <property type="entry name" value="P-loop_NTPase"/>
</dbReference>
<dbReference type="Pfam" id="PF00005">
    <property type="entry name" value="ABC_tran"/>
    <property type="match status" value="1"/>
</dbReference>
<dbReference type="STRING" id="1578720.HAL011_05730"/>
<organism evidence="5 8">
    <name type="scientific">Helicobacter ailurogastricus</name>
    <dbReference type="NCBI Taxonomy" id="1578720"/>
    <lineage>
        <taxon>Bacteria</taxon>
        <taxon>Pseudomonadati</taxon>
        <taxon>Campylobacterota</taxon>
        <taxon>Epsilonproteobacteria</taxon>
        <taxon>Campylobacterales</taxon>
        <taxon>Helicobacteraceae</taxon>
        <taxon>Helicobacter</taxon>
    </lineage>
</organism>
<dbReference type="GO" id="GO:0016887">
    <property type="term" value="F:ATP hydrolysis activity"/>
    <property type="evidence" value="ECO:0007669"/>
    <property type="project" value="InterPro"/>
</dbReference>
<reference evidence="5" key="1">
    <citation type="submission" date="2014-12" db="EMBL/GenBank/DDBJ databases">
        <title>Whole genome sequences of four Staphylococcus schleiferi canine isolates.</title>
        <authorList>
            <person name="Misic A.M."/>
            <person name="Cain C."/>
            <person name="Morris D.O."/>
            <person name="Rankin S."/>
            <person name="Beiting D."/>
        </authorList>
    </citation>
    <scope>NUCLEOTIDE SEQUENCE</scope>
    <source>
        <strain evidence="5">ASB11</strain>
        <strain evidence="6">ASB13</strain>
        <strain evidence="7">ASB9</strain>
    </source>
</reference>
<dbReference type="GO" id="GO:0055085">
    <property type="term" value="P:transmembrane transport"/>
    <property type="evidence" value="ECO:0007669"/>
    <property type="project" value="UniProtKB-ARBA"/>
</dbReference>
<dbReference type="SUPFAM" id="SSF52540">
    <property type="entry name" value="P-loop containing nucleoside triphosphate hydrolases"/>
    <property type="match status" value="1"/>
</dbReference>
<sequence>MILEVLELSKSYGAQEILKGVSFGLKKGELVALMGSSGSGKSSLAKCIARLEPFSGGQILYEQQDILQIPEKPFRQTVQYVFQDQLMALNPAKKVKDLLGSVCRRFDTRALLNETLEHAKLSPKLLERYPKELSGGERQRLGIARAMLVCPKILLLDETTSALDKKLKHEIMQVVATYQREKQVTILFITHDTALAKEYCERFLSIQEGLLSSF</sequence>
<dbReference type="EMBL" id="CDMN01000042">
    <property type="protein sequence ID" value="CRF44469.1"/>
    <property type="molecule type" value="Genomic_DNA"/>
</dbReference>
<evidence type="ECO:0000256" key="3">
    <source>
        <dbReference type="ARBA" id="ARBA00022840"/>
    </source>
</evidence>
<dbReference type="Gene3D" id="3.40.50.300">
    <property type="entry name" value="P-loop containing nucleotide triphosphate hydrolases"/>
    <property type="match status" value="1"/>
</dbReference>
<evidence type="ECO:0000259" key="4">
    <source>
        <dbReference type="PROSITE" id="PS50893"/>
    </source>
</evidence>
<proteinExistence type="predicted"/>
<evidence type="ECO:0000313" key="5">
    <source>
        <dbReference type="EMBL" id="CRF40806.1"/>
    </source>
</evidence>
<reference evidence="9 10" key="2">
    <citation type="submission" date="2014-12" db="EMBL/GenBank/DDBJ databases">
        <authorList>
            <person name="Jaenicke S."/>
        </authorList>
    </citation>
    <scope>NUCLEOTIDE SEQUENCE [LARGE SCALE GENOMIC DNA]</scope>
</reference>
<evidence type="ECO:0000313" key="6">
    <source>
        <dbReference type="EMBL" id="CRF43301.1"/>
    </source>
</evidence>
<dbReference type="Proteomes" id="UP000041394">
    <property type="component" value="Unassembled WGS sequence"/>
</dbReference>
<dbReference type="Proteomes" id="UP000038622">
    <property type="component" value="Unassembled WGS sequence"/>
</dbReference>
<dbReference type="PROSITE" id="PS50893">
    <property type="entry name" value="ABC_TRANSPORTER_2"/>
    <property type="match status" value="1"/>
</dbReference>
<dbReference type="InterPro" id="IPR003439">
    <property type="entry name" value="ABC_transporter-like_ATP-bd"/>
</dbReference>
<name>A0A0K2X4G1_9HELI</name>
<dbReference type="AlphaFoldDB" id="A0A0K2X4G1"/>
<evidence type="ECO:0000313" key="10">
    <source>
        <dbReference type="Proteomes" id="UP000045175"/>
    </source>
</evidence>
<evidence type="ECO:0000313" key="8">
    <source>
        <dbReference type="Proteomes" id="UP000038622"/>
    </source>
</evidence>
<accession>A0A0K2X4G1</accession>